<evidence type="ECO:0000259" key="2">
    <source>
        <dbReference type="PROSITE" id="PS50089"/>
    </source>
</evidence>
<keyword evidence="1" id="KW-0862">Zinc</keyword>
<keyword evidence="1" id="KW-0863">Zinc-finger</keyword>
<dbReference type="SUPFAM" id="SSF57850">
    <property type="entry name" value="RING/U-box"/>
    <property type="match status" value="1"/>
</dbReference>
<evidence type="ECO:0000256" key="1">
    <source>
        <dbReference type="PROSITE-ProRule" id="PRU00175"/>
    </source>
</evidence>
<organism evidence="3 4">
    <name type="scientific">Rhizophagus clarus</name>
    <dbReference type="NCBI Taxonomy" id="94130"/>
    <lineage>
        <taxon>Eukaryota</taxon>
        <taxon>Fungi</taxon>
        <taxon>Fungi incertae sedis</taxon>
        <taxon>Mucoromycota</taxon>
        <taxon>Glomeromycotina</taxon>
        <taxon>Glomeromycetes</taxon>
        <taxon>Glomerales</taxon>
        <taxon>Glomeraceae</taxon>
        <taxon>Rhizophagus</taxon>
    </lineage>
</organism>
<feature type="domain" description="RING-type" evidence="2">
    <location>
        <begin position="31"/>
        <end position="73"/>
    </location>
</feature>
<evidence type="ECO:0000313" key="4">
    <source>
        <dbReference type="Proteomes" id="UP000615446"/>
    </source>
</evidence>
<protein>
    <recommendedName>
        <fullName evidence="2">RING-type domain-containing protein</fullName>
    </recommendedName>
</protein>
<dbReference type="Proteomes" id="UP000615446">
    <property type="component" value="Unassembled WGS sequence"/>
</dbReference>
<proteinExistence type="predicted"/>
<dbReference type="AlphaFoldDB" id="A0A8H3R041"/>
<dbReference type="InterPro" id="IPR013083">
    <property type="entry name" value="Znf_RING/FYVE/PHD"/>
</dbReference>
<keyword evidence="1" id="KW-0479">Metal-binding</keyword>
<comment type="caution">
    <text evidence="3">The sequence shown here is derived from an EMBL/GenBank/DDBJ whole genome shotgun (WGS) entry which is preliminary data.</text>
</comment>
<dbReference type="PROSITE" id="PS50089">
    <property type="entry name" value="ZF_RING_2"/>
    <property type="match status" value="1"/>
</dbReference>
<dbReference type="InterPro" id="IPR001841">
    <property type="entry name" value="Znf_RING"/>
</dbReference>
<accession>A0A8H3R041</accession>
<evidence type="ECO:0000313" key="3">
    <source>
        <dbReference type="EMBL" id="GES98538.1"/>
    </source>
</evidence>
<dbReference type="Gene3D" id="3.30.40.10">
    <property type="entry name" value="Zinc/RING finger domain, C3HC4 (zinc finger)"/>
    <property type="match status" value="1"/>
</dbReference>
<reference evidence="3" key="1">
    <citation type="submission" date="2019-10" db="EMBL/GenBank/DDBJ databases">
        <title>Conservation and host-specific expression of non-tandemly repeated heterogenous ribosome RNA gene in arbuscular mycorrhizal fungi.</title>
        <authorList>
            <person name="Maeda T."/>
            <person name="Kobayashi Y."/>
            <person name="Nakagawa T."/>
            <person name="Ezawa T."/>
            <person name="Yamaguchi K."/>
            <person name="Bino T."/>
            <person name="Nishimoto Y."/>
            <person name="Shigenobu S."/>
            <person name="Kawaguchi M."/>
        </authorList>
    </citation>
    <scope>NUCLEOTIDE SEQUENCE</scope>
    <source>
        <strain evidence="3">HR1</strain>
    </source>
</reference>
<name>A0A8H3R041_9GLOM</name>
<sequence>MESIAKFMLYSIKQIPQEILNNVNNQEPDPCYVCNAPILQQVFNKNLALILLPCGHIHHDKCIKTLNNGSHCPFPYCTEVIENAYFANMQAMQSMQSMLQNIQTNITNIQIQPQEAFQQKELERCRRLNSHLVLGSEAIHVVPNKFDKYPQRFPSSLSQLRRLTGPDVDTFLEFYGLPTNGNGLQKLKLKNFQIIMKNQ</sequence>
<dbReference type="GO" id="GO:0008270">
    <property type="term" value="F:zinc ion binding"/>
    <property type="evidence" value="ECO:0007669"/>
    <property type="project" value="UniProtKB-KW"/>
</dbReference>
<gene>
    <name evidence="3" type="ORF">RCL2_002508500</name>
</gene>
<dbReference type="EMBL" id="BLAL01000274">
    <property type="protein sequence ID" value="GES98538.1"/>
    <property type="molecule type" value="Genomic_DNA"/>
</dbReference>